<keyword evidence="5 9" id="KW-1133">Transmembrane helix</keyword>
<proteinExistence type="inferred from homology"/>
<evidence type="ECO:0000256" key="3">
    <source>
        <dbReference type="ARBA" id="ARBA00022679"/>
    </source>
</evidence>
<dbReference type="AlphaFoldDB" id="A0A146K933"/>
<feature type="non-terminal residue" evidence="11">
    <location>
        <position position="1"/>
    </location>
</feature>
<comment type="similarity">
    <text evidence="2">Belongs to the 1-acyl-sn-glycerol-3-phosphate acyltransferase family.</text>
</comment>
<evidence type="ECO:0000256" key="9">
    <source>
        <dbReference type="SAM" id="Phobius"/>
    </source>
</evidence>
<organism evidence="11">
    <name type="scientific">Trepomonas sp. PC1</name>
    <dbReference type="NCBI Taxonomy" id="1076344"/>
    <lineage>
        <taxon>Eukaryota</taxon>
        <taxon>Metamonada</taxon>
        <taxon>Diplomonadida</taxon>
        <taxon>Hexamitidae</taxon>
        <taxon>Hexamitinae</taxon>
        <taxon>Trepomonas</taxon>
    </lineage>
</organism>
<evidence type="ECO:0000256" key="5">
    <source>
        <dbReference type="ARBA" id="ARBA00022989"/>
    </source>
</evidence>
<keyword evidence="6" id="KW-0443">Lipid metabolism</keyword>
<sequence length="328" mass="37433">VTYVPIKLLITFGSLTIATLYGYAVNYGSDPKKPLTPLRYKLFSIGNAILGRILCVGHGLFIVQKNKHLRDKSAHIMVGNHCSYLDAMVMSAVGGGSAVVNQGMADFWFLREILRISRALVVQRPPTKDDSKLTISKRLKTSKLFGLNENHSITTMMQQRVTENNWPQMIIFPEGTISNSQSVLKFRTSAFCLQNCKIQPFSLTYKTLIDIQWLTNSGICAMFRSFLNPFGYIKIEWLPVQERQQETAGEFADKVGQMVAQSCDSQYLEYKNDDVAYFMGWKGIEKASDAYLRDFGWLGTMKDVRKLKGKKYELMQEDLEEMHKEIRK</sequence>
<feature type="transmembrane region" description="Helical" evidence="9">
    <location>
        <begin position="44"/>
        <end position="63"/>
    </location>
</feature>
<evidence type="ECO:0000256" key="4">
    <source>
        <dbReference type="ARBA" id="ARBA00022692"/>
    </source>
</evidence>
<comment type="subcellular location">
    <subcellularLocation>
        <location evidence="1">Membrane</location>
    </subcellularLocation>
</comment>
<dbReference type="Pfam" id="PF01553">
    <property type="entry name" value="Acyltransferase"/>
    <property type="match status" value="1"/>
</dbReference>
<gene>
    <name evidence="11" type="ORF">TPC1_15840</name>
</gene>
<dbReference type="SUPFAM" id="SSF69593">
    <property type="entry name" value="Glycerol-3-phosphate (1)-acyltransferase"/>
    <property type="match status" value="1"/>
</dbReference>
<accession>A0A146K933</accession>
<evidence type="ECO:0000259" key="10">
    <source>
        <dbReference type="SMART" id="SM00563"/>
    </source>
</evidence>
<keyword evidence="7 9" id="KW-0472">Membrane</keyword>
<feature type="domain" description="Phospholipid/glycerol acyltransferase" evidence="10">
    <location>
        <begin position="75"/>
        <end position="206"/>
    </location>
</feature>
<dbReference type="GO" id="GO:0016746">
    <property type="term" value="F:acyltransferase activity"/>
    <property type="evidence" value="ECO:0007669"/>
    <property type="project" value="UniProtKB-KW"/>
</dbReference>
<evidence type="ECO:0000256" key="7">
    <source>
        <dbReference type="ARBA" id="ARBA00023136"/>
    </source>
</evidence>
<reference evidence="11" key="1">
    <citation type="submission" date="2015-07" db="EMBL/GenBank/DDBJ databases">
        <title>Adaptation to a free-living lifestyle via gene acquisitions in the diplomonad Trepomonas sp. PC1.</title>
        <authorList>
            <person name="Xu F."/>
            <person name="Jerlstrom-Hultqvist J."/>
            <person name="Kolisko M."/>
            <person name="Simpson A.G.B."/>
            <person name="Roger A.J."/>
            <person name="Svard S.G."/>
            <person name="Andersson J.O."/>
        </authorList>
    </citation>
    <scope>NUCLEOTIDE SEQUENCE</scope>
    <source>
        <strain evidence="11">PC1</strain>
    </source>
</reference>
<feature type="transmembrane region" description="Helical" evidence="9">
    <location>
        <begin position="7"/>
        <end position="24"/>
    </location>
</feature>
<evidence type="ECO:0000256" key="8">
    <source>
        <dbReference type="ARBA" id="ARBA00023315"/>
    </source>
</evidence>
<dbReference type="SMART" id="SM00563">
    <property type="entry name" value="PlsC"/>
    <property type="match status" value="1"/>
</dbReference>
<keyword evidence="8 11" id="KW-0012">Acyltransferase</keyword>
<protein>
    <submittedName>
        <fullName evidence="11">Acyltransferase</fullName>
    </submittedName>
</protein>
<dbReference type="GO" id="GO:0006629">
    <property type="term" value="P:lipid metabolic process"/>
    <property type="evidence" value="ECO:0007669"/>
    <property type="project" value="UniProtKB-KW"/>
</dbReference>
<evidence type="ECO:0000313" key="11">
    <source>
        <dbReference type="EMBL" id="JAP92275.1"/>
    </source>
</evidence>
<dbReference type="PANTHER" id="PTHR23063">
    <property type="entry name" value="PHOSPHOLIPID ACYLTRANSFERASE"/>
    <property type="match status" value="1"/>
</dbReference>
<keyword evidence="3 11" id="KW-0808">Transferase</keyword>
<dbReference type="EMBL" id="GDID01004331">
    <property type="protein sequence ID" value="JAP92275.1"/>
    <property type="molecule type" value="Transcribed_RNA"/>
</dbReference>
<keyword evidence="4 9" id="KW-0812">Transmembrane</keyword>
<dbReference type="GO" id="GO:0016020">
    <property type="term" value="C:membrane"/>
    <property type="evidence" value="ECO:0007669"/>
    <property type="project" value="UniProtKB-SubCell"/>
</dbReference>
<dbReference type="InterPro" id="IPR002123">
    <property type="entry name" value="Plipid/glycerol_acylTrfase"/>
</dbReference>
<name>A0A146K933_9EUKA</name>
<evidence type="ECO:0000256" key="1">
    <source>
        <dbReference type="ARBA" id="ARBA00004370"/>
    </source>
</evidence>
<evidence type="ECO:0000256" key="2">
    <source>
        <dbReference type="ARBA" id="ARBA00008655"/>
    </source>
</evidence>
<dbReference type="PANTHER" id="PTHR23063:SF52">
    <property type="entry name" value="LYSOPHOSPHATIDYLCHOLINE ACYLTRANSFERASE"/>
    <property type="match status" value="1"/>
</dbReference>
<evidence type="ECO:0000256" key="6">
    <source>
        <dbReference type="ARBA" id="ARBA00023098"/>
    </source>
</evidence>